<dbReference type="Gene3D" id="3.40.190.10">
    <property type="entry name" value="Periplasmic binding protein-like II"/>
    <property type="match status" value="2"/>
</dbReference>
<name>A0ABW1KLC5_9ACTN</name>
<dbReference type="SUPFAM" id="SSF53850">
    <property type="entry name" value="Periplasmic binding protein-like II"/>
    <property type="match status" value="1"/>
</dbReference>
<protein>
    <submittedName>
        <fullName evidence="2">ABC transporter substrate-binding protein</fullName>
    </submittedName>
</protein>
<evidence type="ECO:0000313" key="2">
    <source>
        <dbReference type="EMBL" id="MFC6021263.1"/>
    </source>
</evidence>
<gene>
    <name evidence="2" type="ORF">ACFP2T_34450</name>
</gene>
<sequence length="367" mass="38644">MLSALISAGKTRSSAGTSGPPRRYGARGALALLLTGSLALSACGGGSSDQESTAELKKVTYLNTLPLESLTYAPELIADTNGYFKAEGLDVNFQYINGTPPAIAAVMSGKGLLTRAGDTDIMRSIGDKNAQIVNVGTVQKGGTTIRVVSSKRNQITNATELRGKTIGQSALGGTTEGILVLVLASQNMKLTDVKQQVVGLSAGTFNLVQGGRLDAFMTSLDTSLQVRADHSDAILLDPSQYTAAGTQAYITSTEQAKDPARQDEIQRYLRAIKSAITFIAEDKADGYADTIKLISGKYKVPSFANPDVAKAALDTYVTTWTAGGIETAVQTDPARWSATYQELVKAGLLGGGKDPVQWLDDRNAPRS</sequence>
<evidence type="ECO:0000313" key="3">
    <source>
        <dbReference type="Proteomes" id="UP001596203"/>
    </source>
</evidence>
<dbReference type="RefSeq" id="WP_377429273.1">
    <property type="nucleotide sequence ID" value="NZ_JBHSPR010000040.1"/>
</dbReference>
<proteinExistence type="predicted"/>
<dbReference type="PANTHER" id="PTHR31528:SF15">
    <property type="entry name" value="RIBOFLAVIN-BINDING PROTEIN RIBY"/>
    <property type="match status" value="1"/>
</dbReference>
<dbReference type="InterPro" id="IPR015168">
    <property type="entry name" value="SsuA/THI5"/>
</dbReference>
<dbReference type="Pfam" id="PF09084">
    <property type="entry name" value="NMT1"/>
    <property type="match status" value="1"/>
</dbReference>
<accession>A0ABW1KLC5</accession>
<dbReference type="PANTHER" id="PTHR31528">
    <property type="entry name" value="4-AMINO-5-HYDROXYMETHYL-2-METHYLPYRIMIDINE PHOSPHATE SYNTHASE THI11-RELATED"/>
    <property type="match status" value="1"/>
</dbReference>
<dbReference type="Proteomes" id="UP001596203">
    <property type="component" value="Unassembled WGS sequence"/>
</dbReference>
<evidence type="ECO:0000259" key="1">
    <source>
        <dbReference type="Pfam" id="PF09084"/>
    </source>
</evidence>
<keyword evidence="3" id="KW-1185">Reference proteome</keyword>
<organism evidence="2 3">
    <name type="scientific">Plantactinospora solaniradicis</name>
    <dbReference type="NCBI Taxonomy" id="1723736"/>
    <lineage>
        <taxon>Bacteria</taxon>
        <taxon>Bacillati</taxon>
        <taxon>Actinomycetota</taxon>
        <taxon>Actinomycetes</taxon>
        <taxon>Micromonosporales</taxon>
        <taxon>Micromonosporaceae</taxon>
        <taxon>Plantactinospora</taxon>
    </lineage>
</organism>
<feature type="domain" description="SsuA/THI5-like" evidence="1">
    <location>
        <begin position="73"/>
        <end position="282"/>
    </location>
</feature>
<dbReference type="InterPro" id="IPR027939">
    <property type="entry name" value="NMT1/THI5"/>
</dbReference>
<dbReference type="EMBL" id="JBHSPR010000040">
    <property type="protein sequence ID" value="MFC6021263.1"/>
    <property type="molecule type" value="Genomic_DNA"/>
</dbReference>
<reference evidence="3" key="1">
    <citation type="journal article" date="2019" name="Int. J. Syst. Evol. Microbiol.">
        <title>The Global Catalogue of Microorganisms (GCM) 10K type strain sequencing project: providing services to taxonomists for standard genome sequencing and annotation.</title>
        <authorList>
            <consortium name="The Broad Institute Genomics Platform"/>
            <consortium name="The Broad Institute Genome Sequencing Center for Infectious Disease"/>
            <person name="Wu L."/>
            <person name="Ma J."/>
        </authorList>
    </citation>
    <scope>NUCLEOTIDE SEQUENCE [LARGE SCALE GENOMIC DNA]</scope>
    <source>
        <strain evidence="3">ZS-35-S2</strain>
    </source>
</reference>
<comment type="caution">
    <text evidence="2">The sequence shown here is derived from an EMBL/GenBank/DDBJ whole genome shotgun (WGS) entry which is preliminary data.</text>
</comment>